<reference evidence="3 4" key="1">
    <citation type="journal article" date="2011" name="Proc. Natl. Acad. Sci. U.S.A.">
        <title>Evolutionary erosion of yeast sex chromosomes by mating-type switching accidents.</title>
        <authorList>
            <person name="Gordon J.L."/>
            <person name="Armisen D."/>
            <person name="Proux-Wera E."/>
            <person name="Oheigeartaigh S.S."/>
            <person name="Byrne K.P."/>
            <person name="Wolfe K.H."/>
        </authorList>
    </citation>
    <scope>NUCLEOTIDE SEQUENCE [LARGE SCALE GENOMIC DNA]</scope>
    <source>
        <strain evidence="4">ATCC 76901 / BCRC 22586 / CBS 4309 / NBRC 1992 / NRRL Y-12630</strain>
    </source>
</reference>
<accession>G0V6A5</accession>
<dbReference type="Proteomes" id="UP000001640">
    <property type="component" value="Chromosome 1"/>
</dbReference>
<dbReference type="KEGG" id="ncs:NCAS_0A04390"/>
<feature type="domain" description="SRP9" evidence="2">
    <location>
        <begin position="3"/>
        <end position="78"/>
    </location>
</feature>
<dbReference type="Pfam" id="PF05486">
    <property type="entry name" value="SRP9-21"/>
    <property type="match status" value="1"/>
</dbReference>
<gene>
    <name evidence="3" type="primary">NCAS0A04390</name>
    <name evidence="3" type="ordered locus">NCAS_0A04390</name>
</gene>
<reference key="2">
    <citation type="submission" date="2011-08" db="EMBL/GenBank/DDBJ databases">
        <title>Genome sequence of Naumovozyma castellii.</title>
        <authorList>
            <person name="Gordon J.L."/>
            <person name="Armisen D."/>
            <person name="Proux-Wera E."/>
            <person name="OhEigeartaigh S.S."/>
            <person name="Byrne K.P."/>
            <person name="Wolfe K.H."/>
        </authorList>
    </citation>
    <scope>NUCLEOTIDE SEQUENCE</scope>
    <source>
        <strain>Type strain:CBS 4309</strain>
    </source>
</reference>
<evidence type="ECO:0000313" key="4">
    <source>
        <dbReference type="Proteomes" id="UP000001640"/>
    </source>
</evidence>
<name>G0V6A5_NAUCA</name>
<evidence type="ECO:0000313" key="3">
    <source>
        <dbReference type="EMBL" id="CCC66997.1"/>
    </source>
</evidence>
<dbReference type="PANTHER" id="PTHR12834">
    <property type="entry name" value="SIGNAL RECOGNITION PARTICLE 9 KDA PROTEIN"/>
    <property type="match status" value="1"/>
</dbReference>
<dbReference type="RefSeq" id="XP_003673384.1">
    <property type="nucleotide sequence ID" value="XM_003673336.1"/>
</dbReference>
<feature type="region of interest" description="Disordered" evidence="1">
    <location>
        <begin position="127"/>
        <end position="157"/>
    </location>
</feature>
<dbReference type="GO" id="GO:0005786">
    <property type="term" value="C:signal recognition particle, endoplasmic reticulum targeting"/>
    <property type="evidence" value="ECO:0007669"/>
    <property type="project" value="EnsemblFungi"/>
</dbReference>
<dbReference type="eggNOG" id="ENOG502S2CK">
    <property type="taxonomic scope" value="Eukaryota"/>
</dbReference>
<feature type="compositionally biased region" description="Polar residues" evidence="1">
    <location>
        <begin position="131"/>
        <end position="141"/>
    </location>
</feature>
<dbReference type="OMA" id="EPNSGKC"/>
<dbReference type="FunCoup" id="G0V6A5">
    <property type="interactions" value="62"/>
</dbReference>
<dbReference type="OrthoDB" id="5419752at2759"/>
<evidence type="ECO:0000259" key="2">
    <source>
        <dbReference type="Pfam" id="PF05486"/>
    </source>
</evidence>
<dbReference type="GO" id="GO:0006614">
    <property type="term" value="P:SRP-dependent cotranslational protein targeting to membrane"/>
    <property type="evidence" value="ECO:0007669"/>
    <property type="project" value="EnsemblFungi"/>
</dbReference>
<keyword evidence="4" id="KW-1185">Reference proteome</keyword>
<dbReference type="GeneID" id="96900482"/>
<dbReference type="EMBL" id="HE576752">
    <property type="protein sequence ID" value="CCC66997.1"/>
    <property type="molecule type" value="Genomic_DNA"/>
</dbReference>
<dbReference type="InParanoid" id="G0V6A5"/>
<dbReference type="InterPro" id="IPR039432">
    <property type="entry name" value="SRP9_dom"/>
</dbReference>
<organism evidence="3 4">
    <name type="scientific">Naumovozyma castellii</name>
    <name type="common">Yeast</name>
    <name type="synonym">Saccharomyces castellii</name>
    <dbReference type="NCBI Taxonomy" id="27288"/>
    <lineage>
        <taxon>Eukaryota</taxon>
        <taxon>Fungi</taxon>
        <taxon>Dikarya</taxon>
        <taxon>Ascomycota</taxon>
        <taxon>Saccharomycotina</taxon>
        <taxon>Saccharomycetes</taxon>
        <taxon>Saccharomycetales</taxon>
        <taxon>Saccharomycetaceae</taxon>
        <taxon>Naumovozyma</taxon>
    </lineage>
</organism>
<dbReference type="STRING" id="1064592.G0V6A5"/>
<evidence type="ECO:0000256" key="1">
    <source>
        <dbReference type="SAM" id="MobiDB-lite"/>
    </source>
</evidence>
<protein>
    <recommendedName>
        <fullName evidence="2">SRP9 domain-containing protein</fullName>
    </recommendedName>
</protein>
<feature type="compositionally biased region" description="Basic residues" evidence="1">
    <location>
        <begin position="145"/>
        <end position="157"/>
    </location>
</feature>
<dbReference type="PANTHER" id="PTHR12834:SF12">
    <property type="entry name" value="SIGNAL RECOGNITION PARTICLE 9 KDA PROTEIN"/>
    <property type="match status" value="1"/>
</dbReference>
<sequence length="157" mass="17309">MSVKPIDTFITSSVKLFEVNPSQTVISLTYKTPTEKKRQSDVIFKTHNPHLGTSYKFSTNKSKDVSRLLNAVGPRGVSVIPGRIERLNQTAAKVSKKKTSIKKKTIKDVVGLGSLIVNTDVKEYVPIQPGSAGSNISQVSVEGSKKRKNKNKNKKKR</sequence>
<dbReference type="AlphaFoldDB" id="G0V6A5"/>
<proteinExistence type="predicted"/>
<dbReference type="InterPro" id="IPR039914">
    <property type="entry name" value="SRP9-like"/>
</dbReference>
<dbReference type="HOGENOM" id="CLU_104695_1_0_1"/>